<dbReference type="InterPro" id="IPR000873">
    <property type="entry name" value="AMP-dep_synth/lig_dom"/>
</dbReference>
<comment type="caution">
    <text evidence="5">The sequence shown here is derived from an EMBL/GenBank/DDBJ whole genome shotgun (WGS) entry which is preliminary data.</text>
</comment>
<evidence type="ECO:0000313" key="6">
    <source>
        <dbReference type="Proteomes" id="UP001500392"/>
    </source>
</evidence>
<protein>
    <submittedName>
        <fullName evidence="5">AMP-binding protein</fullName>
    </submittedName>
</protein>
<dbReference type="RefSeq" id="WP_344937625.1">
    <property type="nucleotide sequence ID" value="NZ_BAABDM010000007.1"/>
</dbReference>
<dbReference type="InterPro" id="IPR020845">
    <property type="entry name" value="AMP-binding_CS"/>
</dbReference>
<keyword evidence="6" id="KW-1185">Reference proteome</keyword>
<dbReference type="SUPFAM" id="SSF56801">
    <property type="entry name" value="Acetyl-CoA synthetase-like"/>
    <property type="match status" value="1"/>
</dbReference>
<evidence type="ECO:0000259" key="4">
    <source>
        <dbReference type="Pfam" id="PF13193"/>
    </source>
</evidence>
<dbReference type="Gene3D" id="3.40.50.12780">
    <property type="entry name" value="N-terminal domain of ligase-like"/>
    <property type="match status" value="1"/>
</dbReference>
<dbReference type="PANTHER" id="PTHR43201">
    <property type="entry name" value="ACYL-COA SYNTHETASE"/>
    <property type="match status" value="1"/>
</dbReference>
<dbReference type="Proteomes" id="UP001500392">
    <property type="component" value="Unassembled WGS sequence"/>
</dbReference>
<dbReference type="Pfam" id="PF13193">
    <property type="entry name" value="AMP-binding_C"/>
    <property type="match status" value="1"/>
</dbReference>
<dbReference type="EMBL" id="BAABDM010000007">
    <property type="protein sequence ID" value="GAA4102384.1"/>
    <property type="molecule type" value="Genomic_DNA"/>
</dbReference>
<evidence type="ECO:0000259" key="3">
    <source>
        <dbReference type="Pfam" id="PF00501"/>
    </source>
</evidence>
<reference evidence="6" key="1">
    <citation type="journal article" date="2019" name="Int. J. Syst. Evol. Microbiol.">
        <title>The Global Catalogue of Microorganisms (GCM) 10K type strain sequencing project: providing services to taxonomists for standard genome sequencing and annotation.</title>
        <authorList>
            <consortium name="The Broad Institute Genomics Platform"/>
            <consortium name="The Broad Institute Genome Sequencing Center for Infectious Disease"/>
            <person name="Wu L."/>
            <person name="Ma J."/>
        </authorList>
    </citation>
    <scope>NUCLEOTIDE SEQUENCE [LARGE SCALE GENOMIC DNA]</scope>
    <source>
        <strain evidence="6">JCM 17304</strain>
    </source>
</reference>
<sequence length="543" mass="58950">MKPDSNYSIWLADSPPAEVLSQTLGDALAEGATLWPDREAVVYNCQPNIIETRWTYLELNNLADRLAANILSQGFEPGDKIAIWGPNHPEWILLEYALAKAGLVIVALNPLYKKAELAYALNASDVVAIFHADTVGDNPLIDIIRAVRDQVPTLRGVYSFSSGVQELLAKEPALSHLASVAPDDILMIQYTSGTTGKPKAAQLTHSAITTTAKSSYLRWGFTEGSRVCHGFPLFHVGGSGNSIPGAALNGATTLPLYIFKAEQTLDILEQEKCTGFIGVPTMITAMLESPSFAQRDFSGLKRIVLGGAQVPAYLIKRCEENFGVEVLNCYGQTETCGVTTSTVVSDDTKTKSESSGQPLSGVSVKITDASGEIVAHNVAGELCYKGPGRMLGYREKTDNDNAFDGGDWFKSGDLAKMTSSGYISIVGRSKEMIIRGGENLSPAEIENYLLEHPDVIDAAVIGLADEKYGEEVCAVLRTNNKNHASPAEIRAWCSEHVSRWKVPKYIAFIENFPATHSGKVKKFLLKELMSKHFGININIEENS</sequence>
<dbReference type="PROSITE" id="PS00455">
    <property type="entry name" value="AMP_BINDING"/>
    <property type="match status" value="1"/>
</dbReference>
<dbReference type="Pfam" id="PF00501">
    <property type="entry name" value="AMP-binding"/>
    <property type="match status" value="1"/>
</dbReference>
<keyword evidence="2" id="KW-0436">Ligase</keyword>
<dbReference type="Gene3D" id="3.30.300.30">
    <property type="match status" value="1"/>
</dbReference>
<dbReference type="InterPro" id="IPR025110">
    <property type="entry name" value="AMP-bd_C"/>
</dbReference>
<dbReference type="PANTHER" id="PTHR43201:SF5">
    <property type="entry name" value="MEDIUM-CHAIN ACYL-COA LIGASE ACSF2, MITOCHONDRIAL"/>
    <property type="match status" value="1"/>
</dbReference>
<comment type="similarity">
    <text evidence="1">Belongs to the ATP-dependent AMP-binding enzyme family.</text>
</comment>
<evidence type="ECO:0000256" key="2">
    <source>
        <dbReference type="ARBA" id="ARBA00022598"/>
    </source>
</evidence>
<gene>
    <name evidence="5" type="ORF">GCM10022414_30180</name>
</gene>
<organism evidence="5 6">
    <name type="scientific">Zhongshania borealis</name>
    <dbReference type="NCBI Taxonomy" id="889488"/>
    <lineage>
        <taxon>Bacteria</taxon>
        <taxon>Pseudomonadati</taxon>
        <taxon>Pseudomonadota</taxon>
        <taxon>Gammaproteobacteria</taxon>
        <taxon>Cellvibrionales</taxon>
        <taxon>Spongiibacteraceae</taxon>
        <taxon>Zhongshania</taxon>
    </lineage>
</organism>
<name>A0ABP7X2A7_9GAMM</name>
<feature type="domain" description="AMP-binding enzyme C-terminal" evidence="4">
    <location>
        <begin position="444"/>
        <end position="519"/>
    </location>
</feature>
<dbReference type="InterPro" id="IPR045851">
    <property type="entry name" value="AMP-bd_C_sf"/>
</dbReference>
<dbReference type="InterPro" id="IPR042099">
    <property type="entry name" value="ANL_N_sf"/>
</dbReference>
<evidence type="ECO:0000256" key="1">
    <source>
        <dbReference type="ARBA" id="ARBA00006432"/>
    </source>
</evidence>
<evidence type="ECO:0000313" key="5">
    <source>
        <dbReference type="EMBL" id="GAA4102384.1"/>
    </source>
</evidence>
<accession>A0ABP7X2A7</accession>
<feature type="domain" description="AMP-dependent synthetase/ligase" evidence="3">
    <location>
        <begin position="30"/>
        <end position="393"/>
    </location>
</feature>
<proteinExistence type="inferred from homology"/>